<keyword evidence="1" id="KW-0812">Transmembrane</keyword>
<protein>
    <submittedName>
        <fullName evidence="3">YHYH protein</fullName>
    </submittedName>
</protein>
<dbReference type="Proteomes" id="UP000478208">
    <property type="component" value="Unassembled WGS sequence"/>
</dbReference>
<accession>A0A6L6UCM1</accession>
<evidence type="ECO:0000259" key="2">
    <source>
        <dbReference type="Pfam" id="PF14240"/>
    </source>
</evidence>
<dbReference type="PANTHER" id="PTHR30289:SF8">
    <property type="entry name" value="YHYH DOMAIN-CONTAINING PROTEIN"/>
    <property type="match status" value="1"/>
</dbReference>
<evidence type="ECO:0000256" key="1">
    <source>
        <dbReference type="SAM" id="Phobius"/>
    </source>
</evidence>
<dbReference type="Pfam" id="PF14240">
    <property type="entry name" value="YHYH"/>
    <property type="match status" value="1"/>
</dbReference>
<proteinExistence type="predicted"/>
<evidence type="ECO:0000313" key="3">
    <source>
        <dbReference type="EMBL" id="MUU78682.1"/>
    </source>
</evidence>
<dbReference type="InterPro" id="IPR025924">
    <property type="entry name" value="YHYH_dom"/>
</dbReference>
<name>A0A6L6UCM1_9FLAO</name>
<organism evidence="3 4">
    <name type="scientific">Winogradskyella endarachnes</name>
    <dbReference type="NCBI Taxonomy" id="2681965"/>
    <lineage>
        <taxon>Bacteria</taxon>
        <taxon>Pseudomonadati</taxon>
        <taxon>Bacteroidota</taxon>
        <taxon>Flavobacteriia</taxon>
        <taxon>Flavobacteriales</taxon>
        <taxon>Flavobacteriaceae</taxon>
        <taxon>Winogradskyella</taxon>
    </lineage>
</organism>
<comment type="caution">
    <text evidence="3">The sequence shown here is derived from an EMBL/GenBank/DDBJ whole genome shotgun (WGS) entry which is preliminary data.</text>
</comment>
<feature type="domain" description="YHYH" evidence="2">
    <location>
        <begin position="216"/>
        <end position="312"/>
    </location>
</feature>
<keyword evidence="4" id="KW-1185">Reference proteome</keyword>
<gene>
    <name evidence="3" type="ORF">GN138_09520</name>
</gene>
<dbReference type="EMBL" id="WOWS01000003">
    <property type="protein sequence ID" value="MUU78682.1"/>
    <property type="molecule type" value="Genomic_DNA"/>
</dbReference>
<sequence length="433" mass="48309">MKQILTLTFLFFIQLTLIAHEGGHGNSKTWTINGKSVQAELLNYENDKVFFLDKNHQLISYKLEELAPAQQEIVLSKYNKITQFHGHYSNTHSHSLFNWVLSGAGVLLLAVSLLFYVKQKKPIHLLYGALGCIFLVAVACKNDDSSDSNEPLQVVPSNDVSFIESIFGTFPEIGTSFDDTYFYVSSNGIPDHSMMVGITNWQQQVPIDHNYTGNNSWAIPIQPVLSDNPLSTQTNLLKGAIAIAANGIPIFNPLNNRGEDANAIGELDQWGGHCGRADDYHYHLPPTHLQSIVGNDKPIAYAVDGFPVYGETTQTLDEYLGRFNEDGGYEYYSINEYPYLIAGMRGKVTLDPNTSAPENQVIPQAMTQGVRPALEPLQGAEITDFTSTGINAYQLTYTLNNQNYVINYSWDDNGLYTYEFVNPNGTTTQTYQR</sequence>
<dbReference type="RefSeq" id="WP_157363567.1">
    <property type="nucleotide sequence ID" value="NZ_WOWS01000003.1"/>
</dbReference>
<keyword evidence="1" id="KW-1133">Transmembrane helix</keyword>
<dbReference type="PANTHER" id="PTHR30289">
    <property type="entry name" value="UNCHARACTERIZED PROTEIN YBCL-RELATED"/>
    <property type="match status" value="1"/>
</dbReference>
<dbReference type="AlphaFoldDB" id="A0A6L6UCM1"/>
<evidence type="ECO:0000313" key="4">
    <source>
        <dbReference type="Proteomes" id="UP000478208"/>
    </source>
</evidence>
<feature type="transmembrane region" description="Helical" evidence="1">
    <location>
        <begin position="96"/>
        <end position="116"/>
    </location>
</feature>
<reference evidence="3 4" key="1">
    <citation type="submission" date="2019-12" db="EMBL/GenBank/DDBJ databases">
        <authorList>
            <person name="Li J."/>
        </authorList>
    </citation>
    <scope>NUCLEOTIDE SEQUENCE [LARGE SCALE GENOMIC DNA]</scope>
    <source>
        <strain evidence="3 4">HL2-2</strain>
    </source>
</reference>
<keyword evidence="1" id="KW-0472">Membrane</keyword>